<keyword evidence="3" id="KW-1185">Reference proteome</keyword>
<feature type="compositionally biased region" description="Polar residues" evidence="1">
    <location>
        <begin position="40"/>
        <end position="56"/>
    </location>
</feature>
<gene>
    <name evidence="2" type="ORF">K505DRAFT_294868</name>
</gene>
<name>A0A6A6XSH6_9PLEO</name>
<evidence type="ECO:0000313" key="2">
    <source>
        <dbReference type="EMBL" id="KAF2799359.1"/>
    </source>
</evidence>
<sequence>MRSHPRRLPEEAHSSLEESSYEVLGESVFDTSDDEGHTESLASTDGHTPDDVSSISDGDEFEDDYMDDASQHFPLPHAEATDDPLDAHQVTSPGDSTFTELADKEMSESSHLRMEETSTAESDDIGACGLIKEFDQTSGLPDILQPYGCSEVRLTVRMALSQYFMSVSGSFRLLYVGDLPDWAEKDISRQIGTALDAPPSSSRFNVVRGQLEPSGPALDVDHCTALKIQEVAGKSSRVLLTLDDGTQLTFGPGKATHIQGTAPLPDLVIFYHGTSVSSVSGSVTESDKFRLVRNAFRRHQIPSLDVALARPFGQCPEAFTSDANSLRLCVEGRNNQDSDYQVQETLPIDIYDFIKIEPSQLNRHLACIKSQARLCASNYANGEERGWNFRNIFQSFKKGVPGLYTRQWLAQRNLWMSVIALTAMVLVCLRTSVLQPAVPNSIPQVDFQPLILPPISSSSTATSITAASLSVATPPPHITPPPHTLEYSPRDLTIMASEEQNESRREKLREEKRREENSGGFEIQVTGDHQFLLRHPKHLAIRRRKPHLHIEVSRDSKDVPIRFNSTSGVVDLEQEYSLGLFNVSIVARSKPLLQQSFEIRLGYNKSTLSYLKDNVDRLSQNIRHDLARAQSNLRNLTTAVSKSFQAGVIRVEDGAVT</sequence>
<feature type="compositionally biased region" description="Acidic residues" evidence="1">
    <location>
        <begin position="57"/>
        <end position="67"/>
    </location>
</feature>
<evidence type="ECO:0000313" key="3">
    <source>
        <dbReference type="Proteomes" id="UP000799757"/>
    </source>
</evidence>
<feature type="region of interest" description="Disordered" evidence="1">
    <location>
        <begin position="495"/>
        <end position="518"/>
    </location>
</feature>
<dbReference type="AlphaFoldDB" id="A0A6A6XSH6"/>
<accession>A0A6A6XSH6</accession>
<feature type="compositionally biased region" description="Polar residues" evidence="1">
    <location>
        <begin position="89"/>
        <end position="98"/>
    </location>
</feature>
<reference evidence="2" key="1">
    <citation type="journal article" date="2020" name="Stud. Mycol.">
        <title>101 Dothideomycetes genomes: a test case for predicting lifestyles and emergence of pathogens.</title>
        <authorList>
            <person name="Haridas S."/>
            <person name="Albert R."/>
            <person name="Binder M."/>
            <person name="Bloem J."/>
            <person name="Labutti K."/>
            <person name="Salamov A."/>
            <person name="Andreopoulos B."/>
            <person name="Baker S."/>
            <person name="Barry K."/>
            <person name="Bills G."/>
            <person name="Bluhm B."/>
            <person name="Cannon C."/>
            <person name="Castanera R."/>
            <person name="Culley D."/>
            <person name="Daum C."/>
            <person name="Ezra D."/>
            <person name="Gonzalez J."/>
            <person name="Henrissat B."/>
            <person name="Kuo A."/>
            <person name="Liang C."/>
            <person name="Lipzen A."/>
            <person name="Lutzoni F."/>
            <person name="Magnuson J."/>
            <person name="Mondo S."/>
            <person name="Nolan M."/>
            <person name="Ohm R."/>
            <person name="Pangilinan J."/>
            <person name="Park H.-J."/>
            <person name="Ramirez L."/>
            <person name="Alfaro M."/>
            <person name="Sun H."/>
            <person name="Tritt A."/>
            <person name="Yoshinaga Y."/>
            <person name="Zwiers L.-H."/>
            <person name="Turgeon B."/>
            <person name="Goodwin S."/>
            <person name="Spatafora J."/>
            <person name="Crous P."/>
            <person name="Grigoriev I."/>
        </authorList>
    </citation>
    <scope>NUCLEOTIDE SEQUENCE</scope>
    <source>
        <strain evidence="2">CBS 109.77</strain>
    </source>
</reference>
<feature type="compositionally biased region" description="Basic and acidic residues" evidence="1">
    <location>
        <begin position="501"/>
        <end position="517"/>
    </location>
</feature>
<protein>
    <submittedName>
        <fullName evidence="2">Uncharacterized protein</fullName>
    </submittedName>
</protein>
<dbReference type="Proteomes" id="UP000799757">
    <property type="component" value="Unassembled WGS sequence"/>
</dbReference>
<organism evidence="2 3">
    <name type="scientific">Melanomma pulvis-pyrius CBS 109.77</name>
    <dbReference type="NCBI Taxonomy" id="1314802"/>
    <lineage>
        <taxon>Eukaryota</taxon>
        <taxon>Fungi</taxon>
        <taxon>Dikarya</taxon>
        <taxon>Ascomycota</taxon>
        <taxon>Pezizomycotina</taxon>
        <taxon>Dothideomycetes</taxon>
        <taxon>Pleosporomycetidae</taxon>
        <taxon>Pleosporales</taxon>
        <taxon>Melanommataceae</taxon>
        <taxon>Melanomma</taxon>
    </lineage>
</organism>
<dbReference type="OrthoDB" id="439943at2759"/>
<feature type="region of interest" description="Disordered" evidence="1">
    <location>
        <begin position="1"/>
        <end position="98"/>
    </location>
</feature>
<feature type="non-terminal residue" evidence="2">
    <location>
        <position position="657"/>
    </location>
</feature>
<feature type="compositionally biased region" description="Basic and acidic residues" evidence="1">
    <location>
        <begin position="7"/>
        <end position="16"/>
    </location>
</feature>
<proteinExistence type="predicted"/>
<evidence type="ECO:0000256" key="1">
    <source>
        <dbReference type="SAM" id="MobiDB-lite"/>
    </source>
</evidence>
<dbReference type="EMBL" id="MU001766">
    <property type="protein sequence ID" value="KAF2799359.1"/>
    <property type="molecule type" value="Genomic_DNA"/>
</dbReference>